<keyword evidence="4 7" id="KW-0812">Transmembrane</keyword>
<evidence type="ECO:0000313" key="8">
    <source>
        <dbReference type="EMBL" id="KUO41741.1"/>
    </source>
</evidence>
<protein>
    <recommendedName>
        <fullName evidence="10">Permease</fullName>
    </recommendedName>
</protein>
<keyword evidence="3" id="KW-1003">Cell membrane</keyword>
<accession>A0A147JZ17</accession>
<evidence type="ECO:0000256" key="7">
    <source>
        <dbReference type="SAM" id="Phobius"/>
    </source>
</evidence>
<dbReference type="STRING" id="1776334.APZ16_03835"/>
<evidence type="ECO:0000256" key="4">
    <source>
        <dbReference type="ARBA" id="ARBA00022692"/>
    </source>
</evidence>
<evidence type="ECO:0000256" key="1">
    <source>
        <dbReference type="ARBA" id="ARBA00004651"/>
    </source>
</evidence>
<comment type="subcellular location">
    <subcellularLocation>
        <location evidence="1">Cell membrane</location>
        <topology evidence="1">Multi-pass membrane protein</topology>
    </subcellularLocation>
</comment>
<dbReference type="Proteomes" id="UP000074294">
    <property type="component" value="Unassembled WGS sequence"/>
</dbReference>
<gene>
    <name evidence="8" type="ORF">APZ16_03835</name>
</gene>
<feature type="transmembrane region" description="Helical" evidence="7">
    <location>
        <begin position="216"/>
        <end position="237"/>
    </location>
</feature>
<dbReference type="EMBL" id="LQMQ01000015">
    <property type="protein sequence ID" value="KUO41741.1"/>
    <property type="molecule type" value="Genomic_DNA"/>
</dbReference>
<evidence type="ECO:0000256" key="6">
    <source>
        <dbReference type="ARBA" id="ARBA00023136"/>
    </source>
</evidence>
<feature type="transmembrane region" description="Helical" evidence="7">
    <location>
        <begin position="48"/>
        <end position="76"/>
    </location>
</feature>
<name>A0A147JZ17_HADYE</name>
<evidence type="ECO:0008006" key="10">
    <source>
        <dbReference type="Google" id="ProtNLM"/>
    </source>
</evidence>
<feature type="transmembrane region" description="Helical" evidence="7">
    <location>
        <begin position="156"/>
        <end position="177"/>
    </location>
</feature>
<evidence type="ECO:0000256" key="2">
    <source>
        <dbReference type="ARBA" id="ARBA00006386"/>
    </source>
</evidence>
<dbReference type="GO" id="GO:0005886">
    <property type="term" value="C:plasma membrane"/>
    <property type="evidence" value="ECO:0007669"/>
    <property type="project" value="UniProtKB-SubCell"/>
</dbReference>
<dbReference type="InterPro" id="IPR005524">
    <property type="entry name" value="DUF318"/>
</dbReference>
<feature type="transmembrane region" description="Helical" evidence="7">
    <location>
        <begin position="97"/>
        <end position="122"/>
    </location>
</feature>
<feature type="transmembrane region" description="Helical" evidence="7">
    <location>
        <begin position="288"/>
        <end position="308"/>
    </location>
</feature>
<dbReference type="AlphaFoldDB" id="A0A147JZ17"/>
<dbReference type="Pfam" id="PF03773">
    <property type="entry name" value="ArsP_1"/>
    <property type="match status" value="1"/>
</dbReference>
<sequence>MPSRNTILAVLAWVLLFFGLFVVAYPRVTGTPLFPVYDYGDLSSYNPILVPFVYLANYLTRAWGAFLFAFMLGGVIEAFIPRQKMTNYFSSKSAKSYFLAALFAPVLTVCSCAMIPIFGGIIATGAGIGPALTFLLMAPAANFLAILFTSELISPLMAAARFGSAFVIAILIGFIVAKTRWGRAVEEKFAGISAAKAAEVVKMDFREKSVNSLKEAYALVRTVLPYLLIGVAAVSFIDAYMPRDVVGTYLTGPLGVLLGAVIGVPLYTPTLVEVFLTKALLNAGMAPSAALAFLLGGPMISIPSMIGVSRIIGWKTVLTYALLGVLWAAVAGFIYMTFIGGL</sequence>
<evidence type="ECO:0000313" key="9">
    <source>
        <dbReference type="Proteomes" id="UP000074294"/>
    </source>
</evidence>
<dbReference type="PANTHER" id="PTHR43299">
    <property type="entry name" value="UPF0718 PROTEIN YRAQ"/>
    <property type="match status" value="1"/>
</dbReference>
<comment type="caution">
    <text evidence="8">The sequence shown here is derived from an EMBL/GenBank/DDBJ whole genome shotgun (WGS) entry which is preliminary data.</text>
</comment>
<organism evidence="8 9">
    <name type="scientific">Hadarchaeum yellowstonense</name>
    <dbReference type="NCBI Taxonomy" id="1776334"/>
    <lineage>
        <taxon>Archaea</taxon>
        <taxon>Methanobacteriati</taxon>
        <taxon>Candidatus Hadarchaeota</taxon>
        <taxon>Candidatus Hadarchaeia</taxon>
        <taxon>Candidatus Hadarchaeales</taxon>
        <taxon>Candidatus Hadarchaeaceae</taxon>
        <taxon>Candidatus Hadarchaeum</taxon>
    </lineage>
</organism>
<feature type="transmembrane region" description="Helical" evidence="7">
    <location>
        <begin position="320"/>
        <end position="339"/>
    </location>
</feature>
<comment type="similarity">
    <text evidence="2">Belongs to the UPF0718 family.</text>
</comment>
<evidence type="ECO:0000256" key="3">
    <source>
        <dbReference type="ARBA" id="ARBA00022475"/>
    </source>
</evidence>
<proteinExistence type="inferred from homology"/>
<feature type="transmembrane region" description="Helical" evidence="7">
    <location>
        <begin position="128"/>
        <end position="149"/>
    </location>
</feature>
<dbReference type="PANTHER" id="PTHR43299:SF1">
    <property type="entry name" value="UPF0718 PROTEIN YRAQ"/>
    <property type="match status" value="1"/>
</dbReference>
<keyword evidence="5 7" id="KW-1133">Transmembrane helix</keyword>
<keyword evidence="6 7" id="KW-0472">Membrane</keyword>
<reference evidence="8 9" key="1">
    <citation type="journal article" date="2016" name="Nat. Microbiol.">
        <title>Genomic inference of the metabolism of cosmopolitan subsurface Archaea, Hadesarchaea.</title>
        <authorList>
            <person name="Baker B.J."/>
            <person name="Saw J.H."/>
            <person name="Lind A.E."/>
            <person name="Lazar C.S."/>
            <person name="Hinrichs K.-U."/>
            <person name="Teske A.P."/>
            <person name="Ettema T.J."/>
        </authorList>
    </citation>
    <scope>NUCLEOTIDE SEQUENCE [LARGE SCALE GENOMIC DNA]</scope>
</reference>
<feature type="transmembrane region" description="Helical" evidence="7">
    <location>
        <begin position="249"/>
        <end position="268"/>
    </location>
</feature>
<evidence type="ECO:0000256" key="5">
    <source>
        <dbReference type="ARBA" id="ARBA00022989"/>
    </source>
</evidence>